<dbReference type="InterPro" id="IPR029063">
    <property type="entry name" value="SAM-dependent_MTases_sf"/>
</dbReference>
<dbReference type="PANTHER" id="PTHR12133">
    <property type="entry name" value="TRNA (ADENINE(58)-N(1))-METHYLTRANSFERASE"/>
    <property type="match status" value="1"/>
</dbReference>
<dbReference type="InterPro" id="IPR014816">
    <property type="entry name" value="tRNA_MeTrfase_Gcd14"/>
</dbReference>
<keyword evidence="7" id="KW-0539">Nucleus</keyword>
<dbReference type="Gene3D" id="3.10.330.20">
    <property type="match status" value="1"/>
</dbReference>
<keyword evidence="3" id="KW-0489">Methyltransferase</keyword>
<reference evidence="11" key="1">
    <citation type="submission" date="2023-06" db="EMBL/GenBank/DDBJ databases">
        <authorList>
            <person name="Delattre M."/>
        </authorList>
    </citation>
    <scope>NUCLEOTIDE SEQUENCE</scope>
    <source>
        <strain evidence="11">AF72</strain>
    </source>
</reference>
<dbReference type="Pfam" id="PF08704">
    <property type="entry name" value="GCD14"/>
    <property type="match status" value="1"/>
</dbReference>
<keyword evidence="6" id="KW-0819">tRNA processing</keyword>
<evidence type="ECO:0000313" key="11">
    <source>
        <dbReference type="EMBL" id="CAJ0575504.1"/>
    </source>
</evidence>
<dbReference type="PANTHER" id="PTHR12133:SF2">
    <property type="entry name" value="TRNA (ADENINE(58)-N(1))-METHYLTRANSFERASE CATALYTIC SUBUNIT TRMT61A"/>
    <property type="match status" value="1"/>
</dbReference>
<dbReference type="GO" id="GO:0031515">
    <property type="term" value="C:tRNA (m1A) methyltransferase complex"/>
    <property type="evidence" value="ECO:0007669"/>
    <property type="project" value="InterPro"/>
</dbReference>
<dbReference type="EC" id="2.1.1.220" evidence="2"/>
<evidence type="ECO:0000256" key="8">
    <source>
        <dbReference type="ARBA" id="ARBA00048481"/>
    </source>
</evidence>
<organism evidence="11 12">
    <name type="scientific">Mesorhabditis spiculigera</name>
    <dbReference type="NCBI Taxonomy" id="96644"/>
    <lineage>
        <taxon>Eukaryota</taxon>
        <taxon>Metazoa</taxon>
        <taxon>Ecdysozoa</taxon>
        <taxon>Nematoda</taxon>
        <taxon>Chromadorea</taxon>
        <taxon>Rhabditida</taxon>
        <taxon>Rhabditina</taxon>
        <taxon>Rhabditomorpha</taxon>
        <taxon>Rhabditoidea</taxon>
        <taxon>Rhabditidae</taxon>
        <taxon>Mesorhabditinae</taxon>
        <taxon>Mesorhabditis</taxon>
    </lineage>
</organism>
<keyword evidence="4" id="KW-0808">Transferase</keyword>
<dbReference type="Proteomes" id="UP001177023">
    <property type="component" value="Unassembled WGS sequence"/>
</dbReference>
<sequence length="346" mass="38581">MAMLSRHHQFSTDSGDGAIQSEICGPSFLHYAERIDDGDTVIVYVSFDSLYPVVVKRGQTVSMRYGALRHEFIIGKPWGSRVSATAGYVWLLRPSSELWTRCLPKRTQIIYTPDIGMILQMLDVKPGSVICESGTGSGSLTHALGMAVYPSGHIYTHDIEESRIRKIEEEFRDHGLHTVITAMVQNVCEEGFFVQNACDGVFLDVPAPWEAIPYAAAAISFKRGGRLVSFSPCIEQVQRTCAVMRAMGFINVETVEIVNRTYRTTEFHKQSLADFEKNGDNTTVVVKDRNRKRKLEHSVSSANSDDSALWNSTVINAQVFPATQPTHTSYITHATMLPRPDQADML</sequence>
<dbReference type="GO" id="GO:0030488">
    <property type="term" value="P:tRNA methylation"/>
    <property type="evidence" value="ECO:0007669"/>
    <property type="project" value="InterPro"/>
</dbReference>
<evidence type="ECO:0000256" key="2">
    <source>
        <dbReference type="ARBA" id="ARBA00012796"/>
    </source>
</evidence>
<feature type="domain" description="tRNA (adenine(58)-N(1))-methyltransferase catalytic subunit TRM61 C-terminal" evidence="10">
    <location>
        <begin position="87"/>
        <end position="335"/>
    </location>
</feature>
<feature type="binding site" evidence="9">
    <location>
        <begin position="137"/>
        <end position="140"/>
    </location>
    <ligand>
        <name>S-adenosyl-L-methionine</name>
        <dbReference type="ChEBI" id="CHEBI:59789"/>
    </ligand>
</feature>
<dbReference type="PIRSF" id="PIRSF017269">
    <property type="entry name" value="GCD14"/>
    <property type="match status" value="1"/>
</dbReference>
<dbReference type="AlphaFoldDB" id="A0AA36G4G5"/>
<comment type="caution">
    <text evidence="11">The sequence shown here is derived from an EMBL/GenBank/DDBJ whole genome shotgun (WGS) entry which is preliminary data.</text>
</comment>
<dbReference type="SUPFAM" id="SSF53335">
    <property type="entry name" value="S-adenosyl-L-methionine-dependent methyltransferases"/>
    <property type="match status" value="1"/>
</dbReference>
<evidence type="ECO:0000313" key="12">
    <source>
        <dbReference type="Proteomes" id="UP001177023"/>
    </source>
</evidence>
<keyword evidence="5 9" id="KW-0949">S-adenosyl-L-methionine</keyword>
<keyword evidence="12" id="KW-1185">Reference proteome</keyword>
<evidence type="ECO:0000259" key="10">
    <source>
        <dbReference type="Pfam" id="PF08704"/>
    </source>
</evidence>
<comment type="subcellular location">
    <subcellularLocation>
        <location evidence="1">Nucleus</location>
    </subcellularLocation>
</comment>
<evidence type="ECO:0000256" key="6">
    <source>
        <dbReference type="ARBA" id="ARBA00022694"/>
    </source>
</evidence>
<feature type="binding site" evidence="9">
    <location>
        <position position="158"/>
    </location>
    <ligand>
        <name>S-adenosyl-L-methionine</name>
        <dbReference type="ChEBI" id="CHEBI:59789"/>
    </ligand>
</feature>
<name>A0AA36G4G5_9BILA</name>
<dbReference type="EMBL" id="CATQJA010002639">
    <property type="protein sequence ID" value="CAJ0575504.1"/>
    <property type="molecule type" value="Genomic_DNA"/>
</dbReference>
<dbReference type="GO" id="GO:0005634">
    <property type="term" value="C:nucleus"/>
    <property type="evidence" value="ECO:0007669"/>
    <property type="project" value="UniProtKB-SubCell"/>
</dbReference>
<protein>
    <recommendedName>
        <fullName evidence="2">tRNA (adenine(58)-N(1))-methyltransferase</fullName>
        <ecNumber evidence="2">2.1.1.220</ecNumber>
    </recommendedName>
</protein>
<evidence type="ECO:0000256" key="5">
    <source>
        <dbReference type="ARBA" id="ARBA00022691"/>
    </source>
</evidence>
<feature type="non-terminal residue" evidence="11">
    <location>
        <position position="346"/>
    </location>
</feature>
<evidence type="ECO:0000256" key="3">
    <source>
        <dbReference type="ARBA" id="ARBA00022603"/>
    </source>
</evidence>
<evidence type="ECO:0000256" key="4">
    <source>
        <dbReference type="ARBA" id="ARBA00022679"/>
    </source>
</evidence>
<evidence type="ECO:0000256" key="9">
    <source>
        <dbReference type="PIRSR" id="PIRSR017269-1"/>
    </source>
</evidence>
<accession>A0AA36G4G5</accession>
<evidence type="ECO:0000256" key="1">
    <source>
        <dbReference type="ARBA" id="ARBA00004123"/>
    </source>
</evidence>
<dbReference type="PROSITE" id="PS51620">
    <property type="entry name" value="SAM_TRM61"/>
    <property type="match status" value="1"/>
</dbReference>
<gene>
    <name evidence="11" type="ORF">MSPICULIGERA_LOCUS13814</name>
</gene>
<proteinExistence type="predicted"/>
<dbReference type="GO" id="GO:0160107">
    <property type="term" value="F:tRNA (adenine(58)-N1)-methyltransferase activity"/>
    <property type="evidence" value="ECO:0007669"/>
    <property type="project" value="UniProtKB-EC"/>
</dbReference>
<dbReference type="Gene3D" id="3.40.50.150">
    <property type="entry name" value="Vaccinia Virus protein VP39"/>
    <property type="match status" value="1"/>
</dbReference>
<comment type="catalytic activity">
    <reaction evidence="8">
        <text>an adenosine in mRNA + S-adenosyl-L-methionine = an N(1)-methyladenosine in mRNA + S-adenosyl-L-homocysteine + H(+)</text>
        <dbReference type="Rhea" id="RHEA:55392"/>
        <dbReference type="Rhea" id="RHEA-COMP:12414"/>
        <dbReference type="Rhea" id="RHEA-COMP:12415"/>
        <dbReference type="ChEBI" id="CHEBI:15378"/>
        <dbReference type="ChEBI" id="CHEBI:57856"/>
        <dbReference type="ChEBI" id="CHEBI:59789"/>
        <dbReference type="ChEBI" id="CHEBI:74411"/>
        <dbReference type="ChEBI" id="CHEBI:74491"/>
    </reaction>
</comment>
<feature type="binding site" evidence="9">
    <location>
        <position position="204"/>
    </location>
    <ligand>
        <name>S-adenosyl-L-methionine</name>
        <dbReference type="ChEBI" id="CHEBI:59789"/>
    </ligand>
</feature>
<dbReference type="InterPro" id="IPR049470">
    <property type="entry name" value="TRM61_C"/>
</dbReference>
<evidence type="ECO:0000256" key="7">
    <source>
        <dbReference type="ARBA" id="ARBA00023242"/>
    </source>
</evidence>